<dbReference type="OMA" id="FLMAHRE"/>
<comment type="caution">
    <text evidence="15">The sequence shown here is derived from an EMBL/GenBank/DDBJ whole genome shotgun (WGS) entry which is preliminary data.</text>
</comment>
<evidence type="ECO:0000256" key="4">
    <source>
        <dbReference type="ARBA" id="ARBA00022617"/>
    </source>
</evidence>
<dbReference type="EMBL" id="JAHRHJ020000009">
    <property type="protein sequence ID" value="KAH9300137.1"/>
    <property type="molecule type" value="Genomic_DNA"/>
</dbReference>
<dbReference type="PANTHER" id="PTHR47947:SF26">
    <property type="entry name" value="CYTOCHROME P450"/>
    <property type="match status" value="1"/>
</dbReference>
<dbReference type="InterPro" id="IPR001128">
    <property type="entry name" value="Cyt_P450"/>
</dbReference>
<keyword evidence="16" id="KW-1185">Reference proteome</keyword>
<keyword evidence="5 14" id="KW-0812">Transmembrane</keyword>
<keyword evidence="13" id="KW-0503">Monooxygenase</keyword>
<evidence type="ECO:0000256" key="5">
    <source>
        <dbReference type="ARBA" id="ARBA00022692"/>
    </source>
</evidence>
<accession>A0AA38CH97</accession>
<dbReference type="GO" id="GO:0004497">
    <property type="term" value="F:monooxygenase activity"/>
    <property type="evidence" value="ECO:0007669"/>
    <property type="project" value="UniProtKB-KW"/>
</dbReference>
<evidence type="ECO:0000256" key="11">
    <source>
        <dbReference type="ARBA" id="ARBA00023136"/>
    </source>
</evidence>
<keyword evidence="8 13" id="KW-0560">Oxidoreductase</keyword>
<comment type="pathway">
    <text evidence="3">Alkaloid biosynthesis; taxol biosynthesis.</text>
</comment>
<evidence type="ECO:0000256" key="8">
    <source>
        <dbReference type="ARBA" id="ARBA00023002"/>
    </source>
</evidence>
<comment type="cofactor">
    <cofactor evidence="1 12">
        <name>heme</name>
        <dbReference type="ChEBI" id="CHEBI:30413"/>
    </cofactor>
</comment>
<feature type="non-terminal residue" evidence="15">
    <location>
        <position position="495"/>
    </location>
</feature>
<dbReference type="InterPro" id="IPR050651">
    <property type="entry name" value="Plant_Cytochrome_P450_Monoox"/>
</dbReference>
<keyword evidence="11 14" id="KW-0472">Membrane</keyword>
<dbReference type="PROSITE" id="PS00086">
    <property type="entry name" value="CYTOCHROME_P450"/>
    <property type="match status" value="1"/>
</dbReference>
<comment type="subcellular location">
    <subcellularLocation>
        <location evidence="2">Membrane</location>
    </subcellularLocation>
</comment>
<comment type="similarity">
    <text evidence="13">Belongs to the cytochrome P450 family.</text>
</comment>
<dbReference type="Pfam" id="PF00067">
    <property type="entry name" value="p450"/>
    <property type="match status" value="1"/>
</dbReference>
<organism evidence="15 16">
    <name type="scientific">Taxus chinensis</name>
    <name type="common">Chinese yew</name>
    <name type="synonym">Taxus wallichiana var. chinensis</name>
    <dbReference type="NCBI Taxonomy" id="29808"/>
    <lineage>
        <taxon>Eukaryota</taxon>
        <taxon>Viridiplantae</taxon>
        <taxon>Streptophyta</taxon>
        <taxon>Embryophyta</taxon>
        <taxon>Tracheophyta</taxon>
        <taxon>Spermatophyta</taxon>
        <taxon>Pinopsida</taxon>
        <taxon>Pinidae</taxon>
        <taxon>Conifers II</taxon>
        <taxon>Cupressales</taxon>
        <taxon>Taxaceae</taxon>
        <taxon>Taxus</taxon>
    </lineage>
</organism>
<evidence type="ECO:0000313" key="15">
    <source>
        <dbReference type="EMBL" id="KAH9300137.1"/>
    </source>
</evidence>
<evidence type="ECO:0000256" key="14">
    <source>
        <dbReference type="SAM" id="Phobius"/>
    </source>
</evidence>
<name>A0AA38CH97_TAXCH</name>
<evidence type="ECO:0008006" key="17">
    <source>
        <dbReference type="Google" id="ProtNLM"/>
    </source>
</evidence>
<dbReference type="SUPFAM" id="SSF48264">
    <property type="entry name" value="Cytochrome P450"/>
    <property type="match status" value="1"/>
</dbReference>
<dbReference type="PRINTS" id="PR00385">
    <property type="entry name" value="P450"/>
</dbReference>
<evidence type="ECO:0000256" key="6">
    <source>
        <dbReference type="ARBA" id="ARBA00022723"/>
    </source>
</evidence>
<evidence type="ECO:0000256" key="1">
    <source>
        <dbReference type="ARBA" id="ARBA00001971"/>
    </source>
</evidence>
<dbReference type="GO" id="GO:0020037">
    <property type="term" value="F:heme binding"/>
    <property type="evidence" value="ECO:0007669"/>
    <property type="project" value="InterPro"/>
</dbReference>
<dbReference type="InterPro" id="IPR002401">
    <property type="entry name" value="Cyt_P450_E_grp-I"/>
</dbReference>
<dbReference type="AlphaFoldDB" id="A0AA38CH97"/>
<keyword evidence="7 14" id="KW-1133">Transmembrane helix</keyword>
<gene>
    <name evidence="15" type="ORF">KI387_011720</name>
</gene>
<keyword evidence="9 12" id="KW-0408">Iron</keyword>
<dbReference type="GO" id="GO:0016705">
    <property type="term" value="F:oxidoreductase activity, acting on paired donors, with incorporation or reduction of molecular oxygen"/>
    <property type="evidence" value="ECO:0007669"/>
    <property type="project" value="InterPro"/>
</dbReference>
<proteinExistence type="inferred from homology"/>
<evidence type="ECO:0000256" key="9">
    <source>
        <dbReference type="ARBA" id="ARBA00023004"/>
    </source>
</evidence>
<evidence type="ECO:0000256" key="10">
    <source>
        <dbReference type="ARBA" id="ARBA00023059"/>
    </source>
</evidence>
<keyword evidence="10" id="KW-0876">Taxol biosynthesis</keyword>
<evidence type="ECO:0000256" key="2">
    <source>
        <dbReference type="ARBA" id="ARBA00004370"/>
    </source>
</evidence>
<dbReference type="GO" id="GO:0016020">
    <property type="term" value="C:membrane"/>
    <property type="evidence" value="ECO:0007669"/>
    <property type="project" value="UniProtKB-SubCell"/>
</dbReference>
<dbReference type="GO" id="GO:0042617">
    <property type="term" value="P:paclitaxel biosynthetic process"/>
    <property type="evidence" value="ECO:0007669"/>
    <property type="project" value="UniProtKB-KW"/>
</dbReference>
<dbReference type="FunFam" id="1.10.630.10:FF:000026">
    <property type="entry name" value="Cytochrome P450 82C4"/>
    <property type="match status" value="1"/>
</dbReference>
<evidence type="ECO:0000256" key="7">
    <source>
        <dbReference type="ARBA" id="ARBA00022989"/>
    </source>
</evidence>
<feature type="binding site" description="axial binding residue" evidence="12">
    <location>
        <position position="468"/>
    </location>
    <ligand>
        <name>heme</name>
        <dbReference type="ChEBI" id="CHEBI:30413"/>
    </ligand>
    <ligandPart>
        <name>Fe</name>
        <dbReference type="ChEBI" id="CHEBI:18248"/>
    </ligandPart>
</feature>
<dbReference type="InterPro" id="IPR017972">
    <property type="entry name" value="Cyt_P450_CS"/>
</dbReference>
<evidence type="ECO:0000256" key="3">
    <source>
        <dbReference type="ARBA" id="ARBA00005122"/>
    </source>
</evidence>
<protein>
    <recommendedName>
        <fullName evidence="17">Cytochrome P450</fullName>
    </recommendedName>
</protein>
<reference evidence="15 16" key="1">
    <citation type="journal article" date="2021" name="Nat. Plants">
        <title>The Taxus genome provides insights into paclitaxel biosynthesis.</title>
        <authorList>
            <person name="Xiong X."/>
            <person name="Gou J."/>
            <person name="Liao Q."/>
            <person name="Li Y."/>
            <person name="Zhou Q."/>
            <person name="Bi G."/>
            <person name="Li C."/>
            <person name="Du R."/>
            <person name="Wang X."/>
            <person name="Sun T."/>
            <person name="Guo L."/>
            <person name="Liang H."/>
            <person name="Lu P."/>
            <person name="Wu Y."/>
            <person name="Zhang Z."/>
            <person name="Ro D.K."/>
            <person name="Shang Y."/>
            <person name="Huang S."/>
            <person name="Yan J."/>
        </authorList>
    </citation>
    <scope>NUCLEOTIDE SEQUENCE [LARGE SCALE GENOMIC DNA]</scope>
    <source>
        <strain evidence="15">Ta-2019</strain>
    </source>
</reference>
<evidence type="ECO:0000256" key="12">
    <source>
        <dbReference type="PIRSR" id="PIRSR602401-1"/>
    </source>
</evidence>
<evidence type="ECO:0000256" key="13">
    <source>
        <dbReference type="RuleBase" id="RU000461"/>
    </source>
</evidence>
<keyword evidence="4 12" id="KW-0349">Heme</keyword>
<dbReference type="InterPro" id="IPR036396">
    <property type="entry name" value="Cyt_P450_sf"/>
</dbReference>
<dbReference type="Gene3D" id="1.10.630.10">
    <property type="entry name" value="Cytochrome P450"/>
    <property type="match status" value="1"/>
</dbReference>
<feature type="transmembrane region" description="Helical" evidence="14">
    <location>
        <begin position="12"/>
        <end position="36"/>
    </location>
</feature>
<dbReference type="CDD" id="cd20618">
    <property type="entry name" value="CYP71_clan"/>
    <property type="match status" value="1"/>
</dbReference>
<dbReference type="GO" id="GO:0005506">
    <property type="term" value="F:iron ion binding"/>
    <property type="evidence" value="ECO:0007669"/>
    <property type="project" value="InterPro"/>
</dbReference>
<dbReference type="PANTHER" id="PTHR47947">
    <property type="entry name" value="CYTOCHROME P450 82C3-RELATED"/>
    <property type="match status" value="1"/>
</dbReference>
<evidence type="ECO:0000313" key="16">
    <source>
        <dbReference type="Proteomes" id="UP000824469"/>
    </source>
</evidence>
<dbReference type="PRINTS" id="PR00463">
    <property type="entry name" value="EP450I"/>
</dbReference>
<dbReference type="Proteomes" id="UP000824469">
    <property type="component" value="Unassembled WGS sequence"/>
</dbReference>
<sequence length="495" mass="55932">MRRVSALSPYTGFVIVIMTLQVAAIVVVFALAALFLQILNQRRTRSGNGKKKPPHPPSWPIIGHLHLLQQKRPIHRILSSLSQTYGPIIHLQLGFRPVLVSSSSDLAKQCFTTSDKAFASRPRLSGAKYLGYNYKIFGLAPYGSYWRNLRKMCTLHIFSATRIDSFKHVRVEEISALIRSLLDSCQREATPVNMKSRLSDLTFNIMLRMVANKRLSRGAVYSEDFREAHQFKDIIEEGFLLVGVFDVGDYLPFLNWLDLQGLKSSMKKLQKKRDVFMQKLVEDHREKQGFQSKDLIDLLISATDNHEIQSDSKNDVLKATAISMINAGTDTSSVTIEWALAALLQHPHVLSKAQEELDTHVGRERVIEEADLQELKYLQAIVKEALRLYPAGPLLVPHESTEDCSVGGYHVPAGTRLLVNAWAIQRDPAVWEKPTEFDPERFLKGEREIDVKGQDFELIPFGSGRRMCPGMSLALTVVKQTLGRLLQSFEWSIPA</sequence>
<keyword evidence="6 12" id="KW-0479">Metal-binding</keyword>